<dbReference type="GO" id="GO:0002100">
    <property type="term" value="P:tRNA wobble adenosine to inosine editing"/>
    <property type="evidence" value="ECO:0007669"/>
    <property type="project" value="TreeGrafter"/>
</dbReference>
<keyword evidence="7" id="KW-1185">Reference proteome</keyword>
<feature type="region of interest" description="Disordered" evidence="3">
    <location>
        <begin position="21"/>
        <end position="50"/>
    </location>
</feature>
<keyword evidence="4" id="KW-0732">Signal</keyword>
<evidence type="ECO:0000256" key="1">
    <source>
        <dbReference type="ARBA" id="ARBA00022723"/>
    </source>
</evidence>
<dbReference type="InterPro" id="IPR002125">
    <property type="entry name" value="CMP_dCMP_dom"/>
</dbReference>
<dbReference type="PANTHER" id="PTHR11079">
    <property type="entry name" value="CYTOSINE DEAMINASE FAMILY MEMBER"/>
    <property type="match status" value="1"/>
</dbReference>
<feature type="chain" id="PRO_5022048320" description="CMP/dCMP-type deaminase domain-containing protein" evidence="4">
    <location>
        <begin position="22"/>
        <end position="252"/>
    </location>
</feature>
<feature type="compositionally biased region" description="Basic residues" evidence="3">
    <location>
        <begin position="21"/>
        <end position="32"/>
    </location>
</feature>
<sequence length="252" mass="27338">MLYHLSILTLLLLPLIHHTHGSKPPTHSHSHPHPLDPEDTETDTDTDKDTIPFSTRAHWIRRTNAALSTLYSPCPFAAFGSVIVNHTSPSPSNALGEILCMSVNQNQQTGNPILHGEMAAINACSAVLAARGWSPGEIGGAWRELSLYSNGEPCPMCASAIRWAGFKECIFGTSIETLFEKGWGQISITADEVFAASRELPGRTRLVGGVLANETDPYFSWQFDGAYPCPKGCERKDEGFCGEVVGEGKSEL</sequence>
<evidence type="ECO:0000313" key="7">
    <source>
        <dbReference type="Proteomes" id="UP000315522"/>
    </source>
</evidence>
<dbReference type="EMBL" id="QGML01000475">
    <property type="protein sequence ID" value="TVY91738.1"/>
    <property type="molecule type" value="Genomic_DNA"/>
</dbReference>
<dbReference type="Proteomes" id="UP000315522">
    <property type="component" value="Unassembled WGS sequence"/>
</dbReference>
<evidence type="ECO:0000256" key="3">
    <source>
        <dbReference type="SAM" id="MobiDB-lite"/>
    </source>
</evidence>
<feature type="signal peptide" evidence="4">
    <location>
        <begin position="1"/>
        <end position="21"/>
    </location>
</feature>
<dbReference type="InterPro" id="IPR016193">
    <property type="entry name" value="Cytidine_deaminase-like"/>
</dbReference>
<proteinExistence type="predicted"/>
<dbReference type="Pfam" id="PF00383">
    <property type="entry name" value="dCMP_cyt_deam_1"/>
    <property type="match status" value="1"/>
</dbReference>
<keyword evidence="1" id="KW-0479">Metal-binding</keyword>
<evidence type="ECO:0000256" key="4">
    <source>
        <dbReference type="SAM" id="SignalP"/>
    </source>
</evidence>
<dbReference type="PANTHER" id="PTHR11079:SF203">
    <property type="entry name" value="CMP_DCMP-TYPE DEAMINASE DOMAIN-CONTAINING PROTEIN"/>
    <property type="match status" value="1"/>
</dbReference>
<dbReference type="GO" id="GO:0008270">
    <property type="term" value="F:zinc ion binding"/>
    <property type="evidence" value="ECO:0007669"/>
    <property type="project" value="InterPro"/>
</dbReference>
<accession>A0A559MFQ8</accession>
<dbReference type="PROSITE" id="PS00903">
    <property type="entry name" value="CYT_DCMP_DEAMINASES_1"/>
    <property type="match status" value="1"/>
</dbReference>
<comment type="caution">
    <text evidence="6">The sequence shown here is derived from an EMBL/GenBank/DDBJ whole genome shotgun (WGS) entry which is preliminary data.</text>
</comment>
<dbReference type="SUPFAM" id="SSF53927">
    <property type="entry name" value="Cytidine deaminase-like"/>
    <property type="match status" value="1"/>
</dbReference>
<reference evidence="6 7" key="1">
    <citation type="submission" date="2018-05" db="EMBL/GenBank/DDBJ databases">
        <title>Genome sequencing and assembly of the regulated plant pathogen Lachnellula willkommii and related sister species for the development of diagnostic species identification markers.</title>
        <authorList>
            <person name="Giroux E."/>
            <person name="Bilodeau G."/>
        </authorList>
    </citation>
    <scope>NUCLEOTIDE SEQUENCE [LARGE SCALE GENOMIC DNA]</scope>
    <source>
        <strain evidence="6 7">CBS 172.35</strain>
    </source>
</reference>
<dbReference type="GO" id="GO:0052717">
    <property type="term" value="F:tRNA-specific adenosine-34 deaminase activity"/>
    <property type="evidence" value="ECO:0007669"/>
    <property type="project" value="TreeGrafter"/>
</dbReference>
<dbReference type="Gene3D" id="3.40.140.10">
    <property type="entry name" value="Cytidine Deaminase, domain 2"/>
    <property type="match status" value="1"/>
</dbReference>
<feature type="domain" description="CMP/dCMP-type deaminase" evidence="5">
    <location>
        <begin position="54"/>
        <end position="186"/>
    </location>
</feature>
<evidence type="ECO:0000256" key="2">
    <source>
        <dbReference type="ARBA" id="ARBA00022833"/>
    </source>
</evidence>
<keyword evidence="2" id="KW-0862">Zinc</keyword>
<gene>
    <name evidence="6" type="ORF">LAWI1_G004104</name>
</gene>
<evidence type="ECO:0000313" key="6">
    <source>
        <dbReference type="EMBL" id="TVY91738.1"/>
    </source>
</evidence>
<name>A0A559MFQ8_9HELO</name>
<dbReference type="AlphaFoldDB" id="A0A559MFQ8"/>
<evidence type="ECO:0000259" key="5">
    <source>
        <dbReference type="PROSITE" id="PS51747"/>
    </source>
</evidence>
<protein>
    <recommendedName>
        <fullName evidence="5">CMP/dCMP-type deaminase domain-containing protein</fullName>
    </recommendedName>
</protein>
<dbReference type="InterPro" id="IPR016192">
    <property type="entry name" value="APOBEC/CMP_deaminase_Zn-bd"/>
</dbReference>
<dbReference type="PROSITE" id="PS51747">
    <property type="entry name" value="CYT_DCMP_DEAMINASES_2"/>
    <property type="match status" value="1"/>
</dbReference>
<organism evidence="6 7">
    <name type="scientific">Lachnellula willkommii</name>
    <dbReference type="NCBI Taxonomy" id="215461"/>
    <lineage>
        <taxon>Eukaryota</taxon>
        <taxon>Fungi</taxon>
        <taxon>Dikarya</taxon>
        <taxon>Ascomycota</taxon>
        <taxon>Pezizomycotina</taxon>
        <taxon>Leotiomycetes</taxon>
        <taxon>Helotiales</taxon>
        <taxon>Lachnaceae</taxon>
        <taxon>Lachnellula</taxon>
    </lineage>
</organism>
<dbReference type="CDD" id="cd01285">
    <property type="entry name" value="nucleoside_deaminase"/>
    <property type="match status" value="1"/>
</dbReference>